<dbReference type="KEGG" id="nvi:103316638"/>
<dbReference type="OMA" id="EREDTMC"/>
<dbReference type="InterPro" id="IPR011333">
    <property type="entry name" value="SKP1/BTB/POZ_sf"/>
</dbReference>
<evidence type="ECO:0000259" key="1">
    <source>
        <dbReference type="PROSITE" id="PS50097"/>
    </source>
</evidence>
<sequence length="351" mass="40065">MASEIVGKLKVNCLSKITFEWQIDNSYIMDCKDAGDFLISPNFTSYSYSGKIPHEIKWCLELYPKGERDDEEDYWSIYVLADTEITASGIFKIVNNEGRIIVQKNCDKSTFASYMACGLPRFSTQDFLMKSGILSNDKITIVCEITYKPTDEEDVVKLHKEDQGVQKQEDYIEARLEVIDNFEALLNDNKFSDMSLISGGKVVKAHKCILANSSSVFAAMFEAGMKESQENTVKILDIEYDVLVEMVRFVYTGRANNINALLSELVFAADKYELHLLKKICVNKMLKNISIDNVIDYLQIADKLLIEELRVEAIKFIVEKGRSDVTDKPEFKFLPHNIMYKVCCGLSRKDK</sequence>
<dbReference type="InterPro" id="IPR000210">
    <property type="entry name" value="BTB/POZ_dom"/>
</dbReference>
<dbReference type="SMR" id="A0A7M7LUL1"/>
<feature type="domain" description="BTB" evidence="1">
    <location>
        <begin position="192"/>
        <end position="259"/>
    </location>
</feature>
<accession>A0A7M7LUL1</accession>
<dbReference type="PANTHER" id="PTHR24413">
    <property type="entry name" value="SPECKLE-TYPE POZ PROTEIN"/>
    <property type="match status" value="1"/>
</dbReference>
<keyword evidence="4" id="KW-1185">Reference proteome</keyword>
<dbReference type="AlphaFoldDB" id="A0A7M7LUL1"/>
<organism evidence="3 4">
    <name type="scientific">Nasonia vitripennis</name>
    <name type="common">Parasitic wasp</name>
    <dbReference type="NCBI Taxonomy" id="7425"/>
    <lineage>
        <taxon>Eukaryota</taxon>
        <taxon>Metazoa</taxon>
        <taxon>Ecdysozoa</taxon>
        <taxon>Arthropoda</taxon>
        <taxon>Hexapoda</taxon>
        <taxon>Insecta</taxon>
        <taxon>Pterygota</taxon>
        <taxon>Neoptera</taxon>
        <taxon>Endopterygota</taxon>
        <taxon>Hymenoptera</taxon>
        <taxon>Apocrita</taxon>
        <taxon>Proctotrupomorpha</taxon>
        <taxon>Chalcidoidea</taxon>
        <taxon>Pteromalidae</taxon>
        <taxon>Pteromalinae</taxon>
        <taxon>Nasonia</taxon>
    </lineage>
</organism>
<evidence type="ECO:0000313" key="4">
    <source>
        <dbReference type="Proteomes" id="UP000002358"/>
    </source>
</evidence>
<dbReference type="Proteomes" id="UP000002358">
    <property type="component" value="Chromosome 2"/>
</dbReference>
<dbReference type="Pfam" id="PF22486">
    <property type="entry name" value="MATH_2"/>
    <property type="match status" value="1"/>
</dbReference>
<dbReference type="Pfam" id="PF00651">
    <property type="entry name" value="BTB"/>
    <property type="match status" value="1"/>
</dbReference>
<dbReference type="PROSITE" id="PS50144">
    <property type="entry name" value="MATH"/>
    <property type="match status" value="1"/>
</dbReference>
<dbReference type="PROSITE" id="PS50097">
    <property type="entry name" value="BTB"/>
    <property type="match status" value="1"/>
</dbReference>
<feature type="domain" description="MATH" evidence="2">
    <location>
        <begin position="16"/>
        <end position="145"/>
    </location>
</feature>
<dbReference type="Gene3D" id="2.60.210.10">
    <property type="entry name" value="Apoptosis, Tumor Necrosis Factor Receptor Associated Protein 2, Chain A"/>
    <property type="match status" value="1"/>
</dbReference>
<evidence type="ECO:0000259" key="2">
    <source>
        <dbReference type="PROSITE" id="PS50144"/>
    </source>
</evidence>
<dbReference type="EnsemblMetazoa" id="XM_008211142">
    <property type="protein sequence ID" value="XP_008209364"/>
    <property type="gene ID" value="LOC103316638"/>
</dbReference>
<dbReference type="InterPro" id="IPR008974">
    <property type="entry name" value="TRAF-like"/>
</dbReference>
<name>A0A7M7LUL1_NASVI</name>
<gene>
    <name evidence="3" type="primary">103316638</name>
</gene>
<evidence type="ECO:0000313" key="3">
    <source>
        <dbReference type="EnsemblMetazoa" id="XP_008209364"/>
    </source>
</evidence>
<dbReference type="SUPFAM" id="SSF49599">
    <property type="entry name" value="TRAF domain-like"/>
    <property type="match status" value="1"/>
</dbReference>
<protein>
    <submittedName>
        <fullName evidence="3">Uncharacterized protein</fullName>
    </submittedName>
</protein>
<dbReference type="Gene3D" id="3.30.710.10">
    <property type="entry name" value="Potassium Channel Kv1.1, Chain A"/>
    <property type="match status" value="1"/>
</dbReference>
<dbReference type="FunFam" id="3.30.710.10:FF:000159">
    <property type="entry name" value="Speckle-type POZ protein B"/>
    <property type="match status" value="1"/>
</dbReference>
<proteinExistence type="predicted"/>
<dbReference type="InParanoid" id="A0A7M7LUL1"/>
<dbReference type="GO" id="GO:0030163">
    <property type="term" value="P:protein catabolic process"/>
    <property type="evidence" value="ECO:0007669"/>
    <property type="project" value="UniProtKB-ARBA"/>
</dbReference>
<dbReference type="SUPFAM" id="SSF54695">
    <property type="entry name" value="POZ domain"/>
    <property type="match status" value="1"/>
</dbReference>
<dbReference type="CDD" id="cd14733">
    <property type="entry name" value="BACK"/>
    <property type="match status" value="1"/>
</dbReference>
<reference evidence="3" key="1">
    <citation type="submission" date="2021-01" db="UniProtKB">
        <authorList>
            <consortium name="EnsemblMetazoa"/>
        </authorList>
    </citation>
    <scope>IDENTIFICATION</scope>
</reference>
<dbReference type="SMART" id="SM00225">
    <property type="entry name" value="BTB"/>
    <property type="match status" value="1"/>
</dbReference>
<dbReference type="InterPro" id="IPR002083">
    <property type="entry name" value="MATH/TRAF_dom"/>
</dbReference>
<dbReference type="OrthoDB" id="6426113at2759"/>